<dbReference type="InterPro" id="IPR001926">
    <property type="entry name" value="TrpB-like_PALP"/>
</dbReference>
<comment type="cofactor">
    <cofactor evidence="1 25">
        <name>pyridoxal 5'-phosphate</name>
        <dbReference type="ChEBI" id="CHEBI:597326"/>
    </cofactor>
</comment>
<evidence type="ECO:0000256" key="15">
    <source>
        <dbReference type="ARBA" id="ARBA00022898"/>
    </source>
</evidence>
<evidence type="ECO:0000256" key="9">
    <source>
        <dbReference type="ARBA" id="ARBA00022499"/>
    </source>
</evidence>
<sequence>MSHPTAAMPSVSGAASLEEVPSPCTSAANPTNAEVTCATAAVNSCDRLSADGEDKDESFTESQLENTDETPDETKWIRPDLPSRCTWKLGAPMSESPHSHSACTKPSDILSSILEKIGHTPLVRLNKIPKEFGLKCDILAKCEFFNAGGSVKDRIALRMVEDAERAGVLKPGDTIIEPTSGNTGIGLALIAAVKGYHCIIVMPEKMSMEKVHVLQALGAEIVRTPTAAAFDSPESHIRTAWRLKNEIPNSHILDQYRNASNPLAHYDTTAEEILGQCDGKLDMLVAGAGTGGTLTGVARKLKERCPNVKIVGVDPEGSVLVGSEEKSEKVPFEVEGIGYDFIPTVLDRSIVDVWYKSTDTETFLMSRKLIREEGLLCGGSSGSAMAAAVKMAQQLEEGQRCVVILPDSVRNYMYETQWQIHFESSESLEWWNRTVQSLHLSAPLTITHSVSCQKTIEILKENSLGQAPVVTESGAILGMVTLETILSSLLAGKVELSAAVSAVLLKAFKQVHLTDDLGKLSHILKTDNFALVVHNQTQYGVDGSALQREILFAVVTAIDLLSYITTHEGQDCNHQSQAV</sequence>
<evidence type="ECO:0000313" key="28">
    <source>
        <dbReference type="Ensembl" id="ENSACLP00000063361.1"/>
    </source>
</evidence>
<dbReference type="GO" id="GO:0004122">
    <property type="term" value="F:cystathionine beta-synthase activity"/>
    <property type="evidence" value="ECO:0007669"/>
    <property type="project" value="UniProtKB-UniRule"/>
</dbReference>
<keyword evidence="14" id="KW-0832">Ubl conjugation</keyword>
<evidence type="ECO:0000256" key="21">
    <source>
        <dbReference type="ARBA" id="ARBA00026192"/>
    </source>
</evidence>
<evidence type="ECO:0000313" key="29">
    <source>
        <dbReference type="Proteomes" id="UP000265100"/>
    </source>
</evidence>
<dbReference type="InterPro" id="IPR036052">
    <property type="entry name" value="TrpB-like_PALP_sf"/>
</dbReference>
<evidence type="ECO:0000256" key="20">
    <source>
        <dbReference type="ARBA" id="ARBA00023242"/>
    </source>
</evidence>
<dbReference type="SUPFAM" id="SSF54631">
    <property type="entry name" value="CBS-domain pair"/>
    <property type="match status" value="1"/>
</dbReference>
<keyword evidence="16" id="KW-0408">Iron</keyword>
<dbReference type="CDD" id="cd01561">
    <property type="entry name" value="CBS_like"/>
    <property type="match status" value="1"/>
</dbReference>
<evidence type="ECO:0000256" key="3">
    <source>
        <dbReference type="ARBA" id="ARBA00004496"/>
    </source>
</evidence>
<dbReference type="CDD" id="cd04608">
    <property type="entry name" value="CBS_pair_CBS"/>
    <property type="match status" value="1"/>
</dbReference>
<name>A0AAX7UDU9_ASTCA</name>
<evidence type="ECO:0000256" key="4">
    <source>
        <dbReference type="ARBA" id="ARBA00005003"/>
    </source>
</evidence>
<dbReference type="AlphaFoldDB" id="A0AAX7UDU9"/>
<dbReference type="Gene3D" id="3.40.50.1100">
    <property type="match status" value="2"/>
</dbReference>
<evidence type="ECO:0000256" key="19">
    <source>
        <dbReference type="ARBA" id="ARBA00023239"/>
    </source>
</evidence>
<dbReference type="GO" id="GO:0019343">
    <property type="term" value="P:cysteine biosynthetic process via cystathionine"/>
    <property type="evidence" value="ECO:0007669"/>
    <property type="project" value="UniProtKB-UniRule"/>
</dbReference>
<keyword evidence="29" id="KW-1185">Reference proteome</keyword>
<evidence type="ECO:0000256" key="25">
    <source>
        <dbReference type="RuleBase" id="RU361204"/>
    </source>
</evidence>
<evidence type="ECO:0000256" key="12">
    <source>
        <dbReference type="ARBA" id="ARBA00022617"/>
    </source>
</evidence>
<dbReference type="PANTHER" id="PTHR10314">
    <property type="entry name" value="CYSTATHIONINE BETA-SYNTHASE"/>
    <property type="match status" value="1"/>
</dbReference>
<evidence type="ECO:0000256" key="10">
    <source>
        <dbReference type="ARBA" id="ARBA00022553"/>
    </source>
</evidence>
<dbReference type="InterPro" id="IPR005857">
    <property type="entry name" value="Cysta_beta_synth"/>
</dbReference>
<dbReference type="Gene3D" id="3.10.580.10">
    <property type="entry name" value="CBS-domain"/>
    <property type="match status" value="1"/>
</dbReference>
<dbReference type="SMART" id="SM00116">
    <property type="entry name" value="CBS"/>
    <property type="match status" value="1"/>
</dbReference>
<keyword evidence="17 24" id="KW-0129">CBS domain</keyword>
<evidence type="ECO:0000256" key="1">
    <source>
        <dbReference type="ARBA" id="ARBA00001933"/>
    </source>
</evidence>
<reference evidence="28 29" key="1">
    <citation type="submission" date="2018-05" db="EMBL/GenBank/DDBJ databases">
        <authorList>
            <person name="Datahose"/>
        </authorList>
    </citation>
    <scope>NUCLEOTIDE SEQUENCE</scope>
</reference>
<dbReference type="Ensembl" id="ENSACLT00000091494.1">
    <property type="protein sequence ID" value="ENSACLP00000063361.1"/>
    <property type="gene ID" value="ENSACLG00000030462.1"/>
</dbReference>
<accession>A0AAX7UDU9</accession>
<dbReference type="PROSITE" id="PS51371">
    <property type="entry name" value="CBS"/>
    <property type="match status" value="1"/>
</dbReference>
<dbReference type="Pfam" id="PF00571">
    <property type="entry name" value="CBS"/>
    <property type="match status" value="1"/>
</dbReference>
<evidence type="ECO:0000259" key="27">
    <source>
        <dbReference type="PROSITE" id="PS51371"/>
    </source>
</evidence>
<evidence type="ECO:0000256" key="17">
    <source>
        <dbReference type="ARBA" id="ARBA00023122"/>
    </source>
</evidence>
<evidence type="ECO:0000256" key="22">
    <source>
        <dbReference type="ARBA" id="ARBA00045425"/>
    </source>
</evidence>
<comment type="pathway">
    <text evidence="4">Amino-acid biosynthesis; L-cysteine biosynthesis; L-cysteine from L-homocysteine and L-serine: step 1/2.</text>
</comment>
<dbReference type="Pfam" id="PF00291">
    <property type="entry name" value="PALP"/>
    <property type="match status" value="1"/>
</dbReference>
<comment type="subunit">
    <text evidence="6">Homotetramer.</text>
</comment>
<dbReference type="GO" id="GO:0006535">
    <property type="term" value="P:cysteine biosynthetic process from serine"/>
    <property type="evidence" value="ECO:0007669"/>
    <property type="project" value="UniProtKB-UniRule"/>
</dbReference>
<dbReference type="SUPFAM" id="SSF53686">
    <property type="entry name" value="Tryptophan synthase beta subunit-like PLP-dependent enzymes"/>
    <property type="match status" value="1"/>
</dbReference>
<evidence type="ECO:0000256" key="26">
    <source>
        <dbReference type="SAM" id="MobiDB-lite"/>
    </source>
</evidence>
<feature type="region of interest" description="Disordered" evidence="26">
    <location>
        <begin position="49"/>
        <end position="77"/>
    </location>
</feature>
<evidence type="ECO:0000256" key="5">
    <source>
        <dbReference type="ARBA" id="ARBA00007103"/>
    </source>
</evidence>
<keyword evidence="10" id="KW-0597">Phosphoprotein</keyword>
<keyword evidence="19 25" id="KW-0456">Lyase</keyword>
<organism evidence="28 29">
    <name type="scientific">Astatotilapia calliptera</name>
    <name type="common">Eastern happy</name>
    <name type="synonym">Chromis callipterus</name>
    <dbReference type="NCBI Taxonomy" id="8154"/>
    <lineage>
        <taxon>Eukaryota</taxon>
        <taxon>Metazoa</taxon>
        <taxon>Chordata</taxon>
        <taxon>Craniata</taxon>
        <taxon>Vertebrata</taxon>
        <taxon>Euteleostomi</taxon>
        <taxon>Actinopterygii</taxon>
        <taxon>Neopterygii</taxon>
        <taxon>Teleostei</taxon>
        <taxon>Neoteleostei</taxon>
        <taxon>Acanthomorphata</taxon>
        <taxon>Ovalentaria</taxon>
        <taxon>Cichlomorphae</taxon>
        <taxon>Cichliformes</taxon>
        <taxon>Cichlidae</taxon>
        <taxon>African cichlids</taxon>
        <taxon>Pseudocrenilabrinae</taxon>
        <taxon>Haplochromini</taxon>
        <taxon>Astatotilapia</taxon>
    </lineage>
</organism>
<dbReference type="EC" id="4.2.1.22" evidence="7 25"/>
<dbReference type="InterPro" id="IPR046342">
    <property type="entry name" value="CBS_dom_sf"/>
</dbReference>
<protein>
    <recommendedName>
        <fullName evidence="21 25">Cystathionine beta-synthase</fullName>
        <ecNumber evidence="7 25">4.2.1.22</ecNumber>
    </recommendedName>
</protein>
<dbReference type="InterPro" id="IPR000644">
    <property type="entry name" value="CBS_dom"/>
</dbReference>
<reference evidence="28" key="4">
    <citation type="submission" date="2025-09" db="UniProtKB">
        <authorList>
            <consortium name="Ensembl"/>
        </authorList>
    </citation>
    <scope>IDENTIFICATION</scope>
</reference>
<dbReference type="InterPro" id="IPR001216">
    <property type="entry name" value="P-phosphate_BS"/>
</dbReference>
<dbReference type="Proteomes" id="UP000265100">
    <property type="component" value="Chromosome 16"/>
</dbReference>
<dbReference type="FunFam" id="3.10.580.10:FF:000014">
    <property type="entry name" value="Cystathionine beta-synthase"/>
    <property type="match status" value="1"/>
</dbReference>
<keyword evidence="15 25" id="KW-0663">Pyridoxal phosphate</keyword>
<dbReference type="GO" id="GO:0005737">
    <property type="term" value="C:cytoplasm"/>
    <property type="evidence" value="ECO:0007669"/>
    <property type="project" value="UniProtKB-SubCell"/>
</dbReference>
<dbReference type="GO" id="GO:0005634">
    <property type="term" value="C:nucleus"/>
    <property type="evidence" value="ECO:0007669"/>
    <property type="project" value="UniProtKB-SubCell"/>
</dbReference>
<keyword evidence="8" id="KW-0963">Cytoplasm</keyword>
<feature type="domain" description="CBS" evidence="27">
    <location>
        <begin position="439"/>
        <end position="496"/>
    </location>
</feature>
<keyword evidence="20" id="KW-0539">Nucleus</keyword>
<keyword evidence="12" id="KW-0349">Heme</keyword>
<comment type="function">
    <text evidence="22">Hydro-lyase catalyzing the first step of the transsulfuration pathway, where the hydroxyl group of L-serine is displaced by L-homocysteine in a beta-replacement reaction to form L-cystathionine, the precursor of L-cysteine. This catabolic route allows the elimination of L-methionine and the toxic metabolite L-homocysteine. Also involved in the production of hydrogen sulfide, a gasotransmitter with signaling and cytoprotective effects on neurons.</text>
</comment>
<keyword evidence="18 25" id="KW-0198">Cysteine biosynthesis</keyword>
<dbReference type="FunFam" id="3.40.50.1100:FF:000118">
    <property type="entry name" value="Related to CYS4-cystathionine beta-synthase"/>
    <property type="match status" value="1"/>
</dbReference>
<dbReference type="InterPro" id="IPR046353">
    <property type="entry name" value="CBS_C"/>
</dbReference>
<keyword evidence="13" id="KW-0479">Metal-binding</keyword>
<reference evidence="29" key="2">
    <citation type="submission" date="2023-03" db="EMBL/GenBank/DDBJ databases">
        <authorList>
            <consortium name="Wellcome Sanger Institute Data Sharing"/>
        </authorList>
    </citation>
    <scope>NUCLEOTIDE SEQUENCE [LARGE SCALE GENOMIC DNA]</scope>
</reference>
<dbReference type="PROSITE" id="PS00901">
    <property type="entry name" value="CYS_SYNTHASE"/>
    <property type="match status" value="1"/>
</dbReference>
<comment type="similarity">
    <text evidence="5 25">Belongs to the cysteine synthase/cystathionine beta-synthase family.</text>
</comment>
<dbReference type="GO" id="GO:0050667">
    <property type="term" value="P:homocysteine metabolic process"/>
    <property type="evidence" value="ECO:0007669"/>
    <property type="project" value="UniProtKB-ARBA"/>
</dbReference>
<comment type="catalytic activity">
    <reaction evidence="23 25">
        <text>L-homocysteine + L-serine = L,L-cystathionine + H2O</text>
        <dbReference type="Rhea" id="RHEA:10112"/>
        <dbReference type="ChEBI" id="CHEBI:15377"/>
        <dbReference type="ChEBI" id="CHEBI:33384"/>
        <dbReference type="ChEBI" id="CHEBI:58161"/>
        <dbReference type="ChEBI" id="CHEBI:58199"/>
        <dbReference type="EC" id="4.2.1.22"/>
    </reaction>
</comment>
<feature type="region of interest" description="Disordered" evidence="26">
    <location>
        <begin position="1"/>
        <end position="30"/>
    </location>
</feature>
<dbReference type="InterPro" id="IPR050214">
    <property type="entry name" value="Cys_Synth/Cystath_Beta-Synth"/>
</dbReference>
<dbReference type="GeneTree" id="ENSGT00510000047027"/>
<comment type="subcellular location">
    <subcellularLocation>
        <location evidence="3">Cytoplasm</location>
    </subcellularLocation>
    <subcellularLocation>
        <location evidence="2">Nucleus</location>
    </subcellularLocation>
</comment>
<evidence type="ECO:0000256" key="16">
    <source>
        <dbReference type="ARBA" id="ARBA00023004"/>
    </source>
</evidence>
<reference evidence="28" key="3">
    <citation type="submission" date="2025-08" db="UniProtKB">
        <authorList>
            <consortium name="Ensembl"/>
        </authorList>
    </citation>
    <scope>IDENTIFICATION</scope>
</reference>
<evidence type="ECO:0000256" key="11">
    <source>
        <dbReference type="ARBA" id="ARBA00022605"/>
    </source>
</evidence>
<keyword evidence="9" id="KW-1017">Isopeptide bond</keyword>
<dbReference type="GO" id="GO:0046872">
    <property type="term" value="F:metal ion binding"/>
    <property type="evidence" value="ECO:0007669"/>
    <property type="project" value="UniProtKB-KW"/>
</dbReference>
<evidence type="ECO:0000256" key="8">
    <source>
        <dbReference type="ARBA" id="ARBA00022490"/>
    </source>
</evidence>
<evidence type="ECO:0000256" key="2">
    <source>
        <dbReference type="ARBA" id="ARBA00004123"/>
    </source>
</evidence>
<dbReference type="NCBIfam" id="TIGR01137">
    <property type="entry name" value="cysta_beta"/>
    <property type="match status" value="1"/>
</dbReference>
<evidence type="ECO:0000256" key="18">
    <source>
        <dbReference type="ARBA" id="ARBA00023192"/>
    </source>
</evidence>
<proteinExistence type="inferred from homology"/>
<dbReference type="FunFam" id="3.40.50.1100:FF:000003">
    <property type="entry name" value="Cystathionine beta-synthase"/>
    <property type="match status" value="1"/>
</dbReference>
<evidence type="ECO:0000256" key="13">
    <source>
        <dbReference type="ARBA" id="ARBA00022723"/>
    </source>
</evidence>
<evidence type="ECO:0000256" key="14">
    <source>
        <dbReference type="ARBA" id="ARBA00022843"/>
    </source>
</evidence>
<keyword evidence="11 25" id="KW-0028">Amino-acid biosynthesis</keyword>
<evidence type="ECO:0000256" key="24">
    <source>
        <dbReference type="PROSITE-ProRule" id="PRU00703"/>
    </source>
</evidence>
<evidence type="ECO:0000256" key="6">
    <source>
        <dbReference type="ARBA" id="ARBA00011881"/>
    </source>
</evidence>
<evidence type="ECO:0000256" key="7">
    <source>
        <dbReference type="ARBA" id="ARBA00012041"/>
    </source>
</evidence>
<evidence type="ECO:0000256" key="23">
    <source>
        <dbReference type="ARBA" id="ARBA00047490"/>
    </source>
</evidence>